<protein>
    <submittedName>
        <fullName evidence="1">Uncharacterized protein</fullName>
    </submittedName>
</protein>
<keyword evidence="2" id="KW-1185">Reference proteome</keyword>
<proteinExistence type="predicted"/>
<sequence length="69" mass="7921">MSASDLPLFSVTENRENLRRLQERRDALLKRLHALPPQSRRRAGLAYELAIVTTEMIQCEIKAGGHHVR</sequence>
<reference evidence="1 2" key="1">
    <citation type="submission" date="2020-08" db="EMBL/GenBank/DDBJ databases">
        <title>Genomic Encyclopedia of Type Strains, Phase IV (KMG-IV): sequencing the most valuable type-strain genomes for metagenomic binning, comparative biology and taxonomic classification.</title>
        <authorList>
            <person name="Goeker M."/>
        </authorList>
    </citation>
    <scope>NUCLEOTIDE SEQUENCE [LARGE SCALE GENOMIC DNA]</scope>
    <source>
        <strain evidence="1 2">DSM 28101</strain>
    </source>
</reference>
<dbReference type="Proteomes" id="UP000530571">
    <property type="component" value="Unassembled WGS sequence"/>
</dbReference>
<organism evidence="1 2">
    <name type="scientific">Martelella radicis</name>
    <dbReference type="NCBI Taxonomy" id="1397476"/>
    <lineage>
        <taxon>Bacteria</taxon>
        <taxon>Pseudomonadati</taxon>
        <taxon>Pseudomonadota</taxon>
        <taxon>Alphaproteobacteria</taxon>
        <taxon>Hyphomicrobiales</taxon>
        <taxon>Aurantimonadaceae</taxon>
        <taxon>Martelella</taxon>
    </lineage>
</organism>
<accession>A0A7W6PAJ8</accession>
<dbReference type="AlphaFoldDB" id="A0A7W6PAJ8"/>
<dbReference type="EMBL" id="JACIDZ010000009">
    <property type="protein sequence ID" value="MBB4122935.1"/>
    <property type="molecule type" value="Genomic_DNA"/>
</dbReference>
<gene>
    <name evidence="1" type="ORF">GGR30_002870</name>
</gene>
<dbReference type="RefSeq" id="WP_183487391.1">
    <property type="nucleotide sequence ID" value="NZ_JACIDZ010000009.1"/>
</dbReference>
<evidence type="ECO:0000313" key="2">
    <source>
        <dbReference type="Proteomes" id="UP000530571"/>
    </source>
</evidence>
<evidence type="ECO:0000313" key="1">
    <source>
        <dbReference type="EMBL" id="MBB4122935.1"/>
    </source>
</evidence>
<name>A0A7W6PAJ8_9HYPH</name>
<comment type="caution">
    <text evidence="1">The sequence shown here is derived from an EMBL/GenBank/DDBJ whole genome shotgun (WGS) entry which is preliminary data.</text>
</comment>